<feature type="region of interest" description="Disordered" evidence="9">
    <location>
        <begin position="79"/>
        <end position="161"/>
    </location>
</feature>
<dbReference type="AlphaFoldDB" id="A0A674PE80"/>
<keyword evidence="6" id="KW-0647">Proteasome</keyword>
<evidence type="ECO:0000256" key="5">
    <source>
        <dbReference type="ARBA" id="ARBA00022763"/>
    </source>
</evidence>
<keyword evidence="4" id="KW-0677">Repeat</keyword>
<dbReference type="SUPFAM" id="SSF54236">
    <property type="entry name" value="Ubiquitin-like"/>
    <property type="match status" value="1"/>
</dbReference>
<dbReference type="InterPro" id="IPR006636">
    <property type="entry name" value="STI1_HS-bd"/>
</dbReference>
<dbReference type="GO" id="GO:0043130">
    <property type="term" value="F:ubiquitin binding"/>
    <property type="evidence" value="ECO:0007669"/>
    <property type="project" value="TreeGrafter"/>
</dbReference>
<dbReference type="Gene3D" id="1.10.8.10">
    <property type="entry name" value="DNA helicase RuvA subunit, C-terminal domain"/>
    <property type="match status" value="1"/>
</dbReference>
<dbReference type="PROSITE" id="PS50053">
    <property type="entry name" value="UBIQUITIN_2"/>
    <property type="match status" value="1"/>
</dbReference>
<evidence type="ECO:0000256" key="4">
    <source>
        <dbReference type="ARBA" id="ARBA00022737"/>
    </source>
</evidence>
<feature type="region of interest" description="Disordered" evidence="9">
    <location>
        <begin position="469"/>
        <end position="517"/>
    </location>
</feature>
<comment type="subcellular location">
    <subcellularLocation>
        <location evidence="1">Nucleus</location>
    </subcellularLocation>
</comment>
<dbReference type="GO" id="GO:0031593">
    <property type="term" value="F:polyubiquitin modification-dependent protein binding"/>
    <property type="evidence" value="ECO:0007669"/>
    <property type="project" value="TreeGrafter"/>
</dbReference>
<dbReference type="NCBIfam" id="TIGR00601">
    <property type="entry name" value="rad23"/>
    <property type="match status" value="1"/>
</dbReference>
<comment type="similarity">
    <text evidence="2">Belongs to the RAD23 family.</text>
</comment>
<evidence type="ECO:0000256" key="1">
    <source>
        <dbReference type="ARBA" id="ARBA00004123"/>
    </source>
</evidence>
<evidence type="ECO:0000256" key="8">
    <source>
        <dbReference type="ARBA" id="ARBA00023242"/>
    </source>
</evidence>
<feature type="compositionally biased region" description="Gly residues" evidence="9">
    <location>
        <begin position="472"/>
        <end position="495"/>
    </location>
</feature>
<dbReference type="Proteomes" id="UP000005226">
    <property type="component" value="Chromosome 5"/>
</dbReference>
<dbReference type="Pfam" id="PF09280">
    <property type="entry name" value="XPC-binding"/>
    <property type="match status" value="1"/>
</dbReference>
<evidence type="ECO:0000256" key="3">
    <source>
        <dbReference type="ARBA" id="ARBA00022553"/>
    </source>
</evidence>
<evidence type="ECO:0000256" key="2">
    <source>
        <dbReference type="ARBA" id="ARBA00009878"/>
    </source>
</evidence>
<protein>
    <submittedName>
        <fullName evidence="12">RAD23 homolog A, nucleotide excision repair protein a</fullName>
    </submittedName>
</protein>
<dbReference type="InterPro" id="IPR000626">
    <property type="entry name" value="Ubiquitin-like_dom"/>
</dbReference>
<feature type="compositionally biased region" description="Pro residues" evidence="9">
    <location>
        <begin position="222"/>
        <end position="236"/>
    </location>
</feature>
<feature type="compositionally biased region" description="Pro residues" evidence="9">
    <location>
        <begin position="406"/>
        <end position="416"/>
    </location>
</feature>
<dbReference type="CDD" id="cd14377">
    <property type="entry name" value="UBA1_Rad23"/>
    <property type="match status" value="1"/>
</dbReference>
<evidence type="ECO:0000256" key="6">
    <source>
        <dbReference type="ARBA" id="ARBA00022942"/>
    </source>
</evidence>
<dbReference type="InterPro" id="IPR041811">
    <property type="entry name" value="RAD23A/B_UBA1"/>
</dbReference>
<accession>A0A674PE80</accession>
<feature type="compositionally biased region" description="Polar residues" evidence="9">
    <location>
        <begin position="508"/>
        <end position="517"/>
    </location>
</feature>
<feature type="compositionally biased region" description="Polar residues" evidence="9">
    <location>
        <begin position="145"/>
        <end position="160"/>
    </location>
</feature>
<evidence type="ECO:0000256" key="7">
    <source>
        <dbReference type="ARBA" id="ARBA00023204"/>
    </source>
</evidence>
<reference evidence="12 13" key="1">
    <citation type="journal article" date="2011" name="Genome Biol. Evol.">
        <title>Integration of the genetic map and genome assembly of fugu facilitates insights into distinct features of genome evolution in teleosts and mammals.</title>
        <authorList>
            <person name="Kai W."/>
            <person name="Kikuchi K."/>
            <person name="Tohari S."/>
            <person name="Chew A.K."/>
            <person name="Tay A."/>
            <person name="Fujiwara A."/>
            <person name="Hosoya S."/>
            <person name="Suetake H."/>
            <person name="Naruse K."/>
            <person name="Brenner S."/>
            <person name="Suzuki Y."/>
            <person name="Venkatesh B."/>
        </authorList>
    </citation>
    <scope>NUCLEOTIDE SEQUENCE [LARGE SCALE GENOMIC DNA]</scope>
</reference>
<evidence type="ECO:0000256" key="9">
    <source>
        <dbReference type="SAM" id="MobiDB-lite"/>
    </source>
</evidence>
<feature type="region of interest" description="Disordered" evidence="9">
    <location>
        <begin position="214"/>
        <end position="242"/>
    </location>
</feature>
<dbReference type="InterPro" id="IPR004806">
    <property type="entry name" value="Rad23"/>
</dbReference>
<dbReference type="Gene3D" id="1.10.10.540">
    <property type="entry name" value="XPC-binding domain"/>
    <property type="match status" value="1"/>
</dbReference>
<reference evidence="12" key="3">
    <citation type="submission" date="2025-09" db="UniProtKB">
        <authorList>
            <consortium name="Ensembl"/>
        </authorList>
    </citation>
    <scope>IDENTIFICATION</scope>
</reference>
<dbReference type="Pfam" id="PF00240">
    <property type="entry name" value="ubiquitin"/>
    <property type="match status" value="1"/>
</dbReference>
<feature type="compositionally biased region" description="Low complexity" evidence="9">
    <location>
        <begin position="100"/>
        <end position="132"/>
    </location>
</feature>
<feature type="region of interest" description="Disordered" evidence="9">
    <location>
        <begin position="371"/>
        <end position="436"/>
    </location>
</feature>
<dbReference type="InterPro" id="IPR029071">
    <property type="entry name" value="Ubiquitin-like_domsf"/>
</dbReference>
<dbReference type="InterPro" id="IPR015360">
    <property type="entry name" value="XPC-bd"/>
</dbReference>
<dbReference type="GO" id="GO:0003684">
    <property type="term" value="F:damaged DNA binding"/>
    <property type="evidence" value="ECO:0007669"/>
    <property type="project" value="InterPro"/>
</dbReference>
<dbReference type="PROSITE" id="PS50030">
    <property type="entry name" value="UBA"/>
    <property type="match status" value="1"/>
</dbReference>
<dbReference type="InParanoid" id="A0A674PE80"/>
<dbReference type="PANTHER" id="PTHR10621">
    <property type="entry name" value="UV EXCISION REPAIR PROTEIN RAD23"/>
    <property type="match status" value="1"/>
</dbReference>
<dbReference type="Gene3D" id="3.10.20.90">
    <property type="entry name" value="Phosphatidylinositol 3-kinase Catalytic Subunit, Chain A, domain 1"/>
    <property type="match status" value="1"/>
</dbReference>
<dbReference type="Pfam" id="PF00627">
    <property type="entry name" value="UBA"/>
    <property type="match status" value="1"/>
</dbReference>
<evidence type="ECO:0000259" key="10">
    <source>
        <dbReference type="PROSITE" id="PS50030"/>
    </source>
</evidence>
<dbReference type="GO" id="GO:0000502">
    <property type="term" value="C:proteasome complex"/>
    <property type="evidence" value="ECO:0007669"/>
    <property type="project" value="UniProtKB-KW"/>
</dbReference>
<dbReference type="PANTHER" id="PTHR10621:SF29">
    <property type="entry name" value="UV EXCISION REPAIR PROTEIN RAD23 HOMOLOG A"/>
    <property type="match status" value="1"/>
</dbReference>
<dbReference type="GO" id="GO:0005829">
    <property type="term" value="C:cytosol"/>
    <property type="evidence" value="ECO:0007669"/>
    <property type="project" value="TreeGrafter"/>
</dbReference>
<keyword evidence="3" id="KW-0597">Phosphoprotein</keyword>
<dbReference type="GO" id="GO:0043161">
    <property type="term" value="P:proteasome-mediated ubiquitin-dependent protein catabolic process"/>
    <property type="evidence" value="ECO:0007669"/>
    <property type="project" value="InterPro"/>
</dbReference>
<dbReference type="InterPro" id="IPR036353">
    <property type="entry name" value="XPC-bd_sf"/>
</dbReference>
<evidence type="ECO:0000313" key="13">
    <source>
        <dbReference type="Proteomes" id="UP000005226"/>
    </source>
</evidence>
<dbReference type="SMART" id="SM00213">
    <property type="entry name" value="UBQ"/>
    <property type="match status" value="1"/>
</dbReference>
<dbReference type="InterPro" id="IPR015940">
    <property type="entry name" value="UBA"/>
</dbReference>
<keyword evidence="5" id="KW-0227">DNA damage</keyword>
<dbReference type="SUPFAM" id="SSF46934">
    <property type="entry name" value="UBA-like"/>
    <property type="match status" value="1"/>
</dbReference>
<dbReference type="GO" id="GO:0006289">
    <property type="term" value="P:nucleotide-excision repair"/>
    <property type="evidence" value="ECO:0007669"/>
    <property type="project" value="InterPro"/>
</dbReference>
<dbReference type="GO" id="GO:0070628">
    <property type="term" value="F:proteasome binding"/>
    <property type="evidence" value="ECO:0007669"/>
    <property type="project" value="TreeGrafter"/>
</dbReference>
<feature type="domain" description="Ubiquitin-like" evidence="11">
    <location>
        <begin position="1"/>
        <end position="79"/>
    </location>
</feature>
<dbReference type="GeneTree" id="ENSGT00390000012078"/>
<proteinExistence type="inferred from homology"/>
<organism evidence="12 13">
    <name type="scientific">Takifugu rubripes</name>
    <name type="common">Japanese pufferfish</name>
    <name type="synonym">Fugu rubripes</name>
    <dbReference type="NCBI Taxonomy" id="31033"/>
    <lineage>
        <taxon>Eukaryota</taxon>
        <taxon>Metazoa</taxon>
        <taxon>Chordata</taxon>
        <taxon>Craniata</taxon>
        <taxon>Vertebrata</taxon>
        <taxon>Euteleostomi</taxon>
        <taxon>Actinopterygii</taxon>
        <taxon>Neopterygii</taxon>
        <taxon>Teleostei</taxon>
        <taxon>Neoteleostei</taxon>
        <taxon>Acanthomorphata</taxon>
        <taxon>Eupercaria</taxon>
        <taxon>Tetraodontiformes</taxon>
        <taxon>Tetradontoidea</taxon>
        <taxon>Tetraodontidae</taxon>
        <taxon>Takifugu</taxon>
    </lineage>
</organism>
<dbReference type="PRINTS" id="PR01839">
    <property type="entry name" value="RAD23PROTEIN"/>
</dbReference>
<gene>
    <name evidence="12" type="primary">rad23aa</name>
</gene>
<dbReference type="FunFam" id="3.10.20.90:FF:000053">
    <property type="entry name" value="UV excision repair protein RAD23 homolog A"/>
    <property type="match status" value="1"/>
</dbReference>
<keyword evidence="13" id="KW-1185">Reference proteome</keyword>
<reference evidence="12" key="2">
    <citation type="submission" date="2025-08" db="UniProtKB">
        <authorList>
            <consortium name="Ensembl"/>
        </authorList>
    </citation>
    <scope>IDENTIFICATION</scope>
</reference>
<dbReference type="InterPro" id="IPR009060">
    <property type="entry name" value="UBA-like_sf"/>
</dbReference>
<keyword evidence="7" id="KW-0234">DNA repair</keyword>
<dbReference type="FunFam" id="1.10.8.10:FF:000003">
    <property type="entry name" value="UV excision repair protein RAD23 homolog"/>
    <property type="match status" value="1"/>
</dbReference>
<dbReference type="GO" id="GO:0005654">
    <property type="term" value="C:nucleoplasm"/>
    <property type="evidence" value="ECO:0007669"/>
    <property type="project" value="TreeGrafter"/>
</dbReference>
<sequence length="517" mass="55235">MQITLKTLQQQTIQIEIDPEQTVKALKEKIEAERGKDNFPVSCQKLIYAGKILQDDTPIKDYKIDEKNFVVVMVSKAKPSTAATPPASEPPKPPLQDSGSTSTAAPAATVPATASTPSSAPTATPAAAPVPSEEAKEEPSAAITEPQQPASSSDGSQGLDASSALVTGAEYEAMLTEIISMGYERERVVAALRASFNNPHRAVEYLLTGIPSSPVQESNPPVQAPAPLPTESPASPPEGENPLAFLRNQPQFLHMRQAIQQNPNLLSALLQQLGQENPQLLQQINQHQERFIQMLNEPVGEGGEMGAAGDEGSSVNYIQVTPQEKEAIERVCEECAVNHAGAVGLRKTPPPLLTPFLLCLTVKSFRFPRGAGDPGLLRLREEREPGGQLPPQSGARRRLKSGERCPPLPPPPPVSPHLPSSSARHKDCTYPPSPPFPLKFTVQPPSQAPVNGRGRRGAVWGGHVLKQQGFRARGGGGGGGVGGKGNNGRVSGGLGASVRREESWEMQRWSNCDPQRQ</sequence>
<dbReference type="FunFam" id="1.10.10.540:FF:000001">
    <property type="entry name" value="UV excision repair protein RAD23 B"/>
    <property type="match status" value="1"/>
</dbReference>
<dbReference type="SMART" id="SM00165">
    <property type="entry name" value="UBA"/>
    <property type="match status" value="1"/>
</dbReference>
<dbReference type="SMART" id="SM00727">
    <property type="entry name" value="STI1"/>
    <property type="match status" value="1"/>
</dbReference>
<evidence type="ECO:0000259" key="11">
    <source>
        <dbReference type="PROSITE" id="PS50053"/>
    </source>
</evidence>
<dbReference type="CDD" id="cd16126">
    <property type="entry name" value="Ubl_HR23B"/>
    <property type="match status" value="1"/>
</dbReference>
<name>A0A674PE80_TAKRU</name>
<dbReference type="Ensembl" id="ENSTRUT00000059435.1">
    <property type="protein sequence ID" value="ENSTRUP00000084012.1"/>
    <property type="gene ID" value="ENSTRUG00000013485.3"/>
</dbReference>
<feature type="domain" description="UBA" evidence="10">
    <location>
        <begin position="169"/>
        <end position="209"/>
    </location>
</feature>
<evidence type="ECO:0000313" key="12">
    <source>
        <dbReference type="Ensembl" id="ENSTRUP00000084012.1"/>
    </source>
</evidence>
<dbReference type="SUPFAM" id="SSF101238">
    <property type="entry name" value="XPC-binding domain"/>
    <property type="match status" value="1"/>
</dbReference>
<keyword evidence="8" id="KW-0539">Nucleus</keyword>